<reference evidence="1" key="1">
    <citation type="journal article" date="2019" name="PLoS Negl. Trop. Dis.">
        <title>Revisiting the worldwide diversity of Leptospira species in the environment.</title>
        <authorList>
            <person name="Vincent A.T."/>
            <person name="Schiettekatte O."/>
            <person name="Bourhy P."/>
            <person name="Veyrier F.J."/>
            <person name="Picardeau M."/>
        </authorList>
    </citation>
    <scope>NUCLEOTIDE SEQUENCE [LARGE SCALE GENOMIC DNA]</scope>
    <source>
        <strain evidence="1">201800293</strain>
    </source>
</reference>
<comment type="caution">
    <text evidence="1">The sequence shown here is derived from an EMBL/GenBank/DDBJ whole genome shotgun (WGS) entry which is preliminary data.</text>
</comment>
<accession>A0A6N4QM15</accession>
<dbReference type="AlphaFoldDB" id="A0A6N4QM15"/>
<dbReference type="Proteomes" id="UP000297239">
    <property type="component" value="Unassembled WGS sequence"/>
</dbReference>
<proteinExistence type="predicted"/>
<dbReference type="EMBL" id="RQFF01000013">
    <property type="protein sequence ID" value="TGK73355.1"/>
    <property type="molecule type" value="Genomic_DNA"/>
</dbReference>
<name>A0A6N4QM15_9LEPT</name>
<evidence type="ECO:0000313" key="1">
    <source>
        <dbReference type="EMBL" id="TGK73355.1"/>
    </source>
</evidence>
<gene>
    <name evidence="1" type="ORF">EHQ18_05925</name>
</gene>
<keyword evidence="2" id="KW-1185">Reference proteome</keyword>
<protein>
    <submittedName>
        <fullName evidence="1">Uncharacterized protein</fullName>
    </submittedName>
</protein>
<evidence type="ECO:0000313" key="2">
    <source>
        <dbReference type="Proteomes" id="UP000297239"/>
    </source>
</evidence>
<dbReference type="OrthoDB" id="9850649at2"/>
<sequence length="146" mass="15437">MKNKLLIFVFLVTMFFRCGLLQTNNDSAKNGLMAVFGLSTFMGTGVGGEVTMGASYVAWGSTSCASGWTIAYVGYMQMPYIRSAPSPTAPSASLSNLICSASTISGLSSLQSSFYSRPSGSNYGSQGETYMSQFADNVQNCAVCVK</sequence>
<organism evidence="1 2">
    <name type="scientific">Leptospira kanakyensis</name>
    <dbReference type="NCBI Taxonomy" id="2484968"/>
    <lineage>
        <taxon>Bacteria</taxon>
        <taxon>Pseudomonadati</taxon>
        <taxon>Spirochaetota</taxon>
        <taxon>Spirochaetia</taxon>
        <taxon>Leptospirales</taxon>
        <taxon>Leptospiraceae</taxon>
        <taxon>Leptospira</taxon>
    </lineage>
</organism>